<dbReference type="EMBL" id="LSRX01001847">
    <property type="protein sequence ID" value="OLP77096.1"/>
    <property type="molecule type" value="Genomic_DNA"/>
</dbReference>
<feature type="region of interest" description="Disordered" evidence="1">
    <location>
        <begin position="284"/>
        <end position="336"/>
    </location>
</feature>
<evidence type="ECO:0000256" key="2">
    <source>
        <dbReference type="SAM" id="SignalP"/>
    </source>
</evidence>
<dbReference type="AlphaFoldDB" id="A0A1Q9C2F1"/>
<name>A0A1Q9C2F1_SYMMI</name>
<evidence type="ECO:0000256" key="1">
    <source>
        <dbReference type="SAM" id="MobiDB-lite"/>
    </source>
</evidence>
<protein>
    <submittedName>
        <fullName evidence="3">Uncharacterized protein</fullName>
    </submittedName>
</protein>
<keyword evidence="2" id="KW-0732">Signal</keyword>
<feature type="compositionally biased region" description="Pro residues" evidence="1">
    <location>
        <begin position="307"/>
        <end position="322"/>
    </location>
</feature>
<comment type="caution">
    <text evidence="3">The sequence shown here is derived from an EMBL/GenBank/DDBJ whole genome shotgun (WGS) entry which is preliminary data.</text>
</comment>
<evidence type="ECO:0000313" key="3">
    <source>
        <dbReference type="EMBL" id="OLP77096.1"/>
    </source>
</evidence>
<accession>A0A1Q9C2F1</accession>
<evidence type="ECO:0000313" key="4">
    <source>
        <dbReference type="Proteomes" id="UP000186817"/>
    </source>
</evidence>
<organism evidence="3 4">
    <name type="scientific">Symbiodinium microadriaticum</name>
    <name type="common">Dinoflagellate</name>
    <name type="synonym">Zooxanthella microadriatica</name>
    <dbReference type="NCBI Taxonomy" id="2951"/>
    <lineage>
        <taxon>Eukaryota</taxon>
        <taxon>Sar</taxon>
        <taxon>Alveolata</taxon>
        <taxon>Dinophyceae</taxon>
        <taxon>Suessiales</taxon>
        <taxon>Symbiodiniaceae</taxon>
        <taxon>Symbiodinium</taxon>
    </lineage>
</organism>
<gene>
    <name evidence="3" type="ORF">AK812_SmicGene42883</name>
</gene>
<proteinExistence type="predicted"/>
<dbReference type="PANTHER" id="PTHR39337:SF1">
    <property type="entry name" value="BLR5642 PROTEIN"/>
    <property type="match status" value="1"/>
</dbReference>
<reference evidence="3 4" key="1">
    <citation type="submission" date="2016-02" db="EMBL/GenBank/DDBJ databases">
        <title>Genome analysis of coral dinoflagellate symbionts highlights evolutionary adaptations to a symbiotic lifestyle.</title>
        <authorList>
            <person name="Aranda M."/>
            <person name="Li Y."/>
            <person name="Liew Y.J."/>
            <person name="Baumgarten S."/>
            <person name="Simakov O."/>
            <person name="Wilson M."/>
            <person name="Piel J."/>
            <person name="Ashoor H."/>
            <person name="Bougouffa S."/>
            <person name="Bajic V.B."/>
            <person name="Ryu T."/>
            <person name="Ravasi T."/>
            <person name="Bayer T."/>
            <person name="Micklem G."/>
            <person name="Kim H."/>
            <person name="Bhak J."/>
            <person name="Lajeunesse T.C."/>
            <person name="Voolstra C.R."/>
        </authorList>
    </citation>
    <scope>NUCLEOTIDE SEQUENCE [LARGE SCALE GENOMIC DNA]</scope>
    <source>
        <strain evidence="3 4">CCMP2467</strain>
    </source>
</reference>
<keyword evidence="4" id="KW-1185">Reference proteome</keyword>
<dbReference type="InterPro" id="IPR007438">
    <property type="entry name" value="DUF488"/>
</dbReference>
<feature type="region of interest" description="Disordered" evidence="1">
    <location>
        <begin position="31"/>
        <end position="61"/>
    </location>
</feature>
<feature type="signal peptide" evidence="2">
    <location>
        <begin position="1"/>
        <end position="25"/>
    </location>
</feature>
<dbReference type="Proteomes" id="UP000186817">
    <property type="component" value="Unassembled WGS sequence"/>
</dbReference>
<dbReference type="PANTHER" id="PTHR39337">
    <property type="entry name" value="BLR5642 PROTEIN"/>
    <property type="match status" value="1"/>
</dbReference>
<feature type="chain" id="PRO_5043613050" evidence="2">
    <location>
        <begin position="26"/>
        <end position="336"/>
    </location>
</feature>
<sequence length="336" mass="36427">MSNASLRALTCLLAAGGICLAPCHQYPQSLKKKKKKEKSAASDLKPSRRWMALHQHQNPQTRRSIHLGMETSPGESRGQTGELERLVGRFFSVGHSNNEADQFFKLLEKHNVKELVDVRSIPSSGKFPHFKRNALQAQCQRRGIAYRHCPQLGNKGVDGGILALLATEDGAAALEKLASSARQATLLGPKTAMMCAEADWHECHRQVVAQRLLEEFGIVVAHIKRDGSLEHHPSDHVLPPYFGAARAPTLAPRFASAYSAEALCCAEPSLHAGYSRAGPSLAGTGHGDGPLGDLTAFAPRDPLQMPHTPPAPAAADLPPEPPSSEDAKPKRRWKRA</sequence>
<dbReference type="OrthoDB" id="9998367at2759"/>
<dbReference type="Pfam" id="PF04343">
    <property type="entry name" value="DUF488"/>
    <property type="match status" value="2"/>
</dbReference>